<dbReference type="GO" id="GO:0009089">
    <property type="term" value="P:lysine biosynthetic process via diaminopimelate"/>
    <property type="evidence" value="ECO:0007669"/>
    <property type="project" value="InterPro"/>
</dbReference>
<dbReference type="AlphaFoldDB" id="A0A7J3ZLB2"/>
<dbReference type="UniPathway" id="UPA00109">
    <property type="reaction ID" value="UER00184"/>
</dbReference>
<keyword evidence="6 10" id="KW-0520">NAD</keyword>
<proteinExistence type="inferred from homology"/>
<evidence type="ECO:0000256" key="9">
    <source>
        <dbReference type="ARBA" id="ARBA00048853"/>
    </source>
</evidence>
<evidence type="ECO:0000256" key="8">
    <source>
        <dbReference type="ARBA" id="ARBA00048067"/>
    </source>
</evidence>
<feature type="binding site" evidence="10">
    <location>
        <begin position="194"/>
        <end position="195"/>
    </location>
    <ligand>
        <name>D-glyceraldehyde 3-phosphate</name>
        <dbReference type="ChEBI" id="CHEBI:59776"/>
    </ligand>
</feature>
<dbReference type="CDD" id="cd18127">
    <property type="entry name" value="GAPDH_II_C"/>
    <property type="match status" value="1"/>
</dbReference>
<dbReference type="SMART" id="SM00846">
    <property type="entry name" value="Gp_dh_N"/>
    <property type="match status" value="1"/>
</dbReference>
<dbReference type="InterPro" id="IPR020829">
    <property type="entry name" value="GlycerAld_3-P_DH_cat"/>
</dbReference>
<keyword evidence="10 12" id="KW-0963">Cytoplasm</keyword>
<dbReference type="GO" id="GO:0050661">
    <property type="term" value="F:NADP binding"/>
    <property type="evidence" value="ECO:0007669"/>
    <property type="project" value="UniProtKB-UniRule"/>
</dbReference>
<dbReference type="EMBL" id="DRZC01000076">
    <property type="protein sequence ID" value="HHQ80891.1"/>
    <property type="molecule type" value="Genomic_DNA"/>
</dbReference>
<reference evidence="14" key="1">
    <citation type="journal article" date="2020" name="mSystems">
        <title>Genome- and Community-Level Interaction Insights into Carbon Utilization and Element Cycling Functions of Hydrothermarchaeota in Hydrothermal Sediment.</title>
        <authorList>
            <person name="Zhou Z."/>
            <person name="Liu Y."/>
            <person name="Xu W."/>
            <person name="Pan J."/>
            <person name="Luo Z.H."/>
            <person name="Li M."/>
        </authorList>
    </citation>
    <scope>NUCLEOTIDE SEQUENCE [LARGE SCALE GENOMIC DNA]</scope>
    <source>
        <strain evidence="14">SpSt-1116</strain>
    </source>
</reference>
<feature type="binding site" evidence="10">
    <location>
        <begin position="12"/>
        <end position="13"/>
    </location>
    <ligand>
        <name>NAD(+)</name>
        <dbReference type="ChEBI" id="CHEBI:57540"/>
    </ligand>
</feature>
<feature type="binding site" evidence="10">
    <location>
        <position position="303"/>
    </location>
    <ligand>
        <name>NAD(+)</name>
        <dbReference type="ChEBI" id="CHEBI:57540"/>
    </ligand>
</feature>
<comment type="caution">
    <text evidence="14">The sequence shown here is derived from an EMBL/GenBank/DDBJ whole genome shotgun (WGS) entry which is preliminary data.</text>
</comment>
<comment type="subcellular location">
    <subcellularLocation>
        <location evidence="10 12">Cytoplasm</location>
    </subcellularLocation>
</comment>
<gene>
    <name evidence="10" type="primary">gap</name>
    <name evidence="14" type="ORF">ENM78_05530</name>
</gene>
<comment type="catalytic activity">
    <reaction evidence="9 10 12">
        <text>D-glyceraldehyde 3-phosphate + phosphate + NAD(+) = (2R)-3-phospho-glyceroyl phosphate + NADH + H(+)</text>
        <dbReference type="Rhea" id="RHEA:10300"/>
        <dbReference type="ChEBI" id="CHEBI:15378"/>
        <dbReference type="ChEBI" id="CHEBI:43474"/>
        <dbReference type="ChEBI" id="CHEBI:57540"/>
        <dbReference type="ChEBI" id="CHEBI:57604"/>
        <dbReference type="ChEBI" id="CHEBI:57945"/>
        <dbReference type="ChEBI" id="CHEBI:59776"/>
        <dbReference type="EC" id="1.2.1.59"/>
    </reaction>
</comment>
<keyword evidence="4 10" id="KW-0521">NADP</keyword>
<dbReference type="GO" id="GO:0004365">
    <property type="term" value="F:glyceraldehyde-3-phosphate dehydrogenase (NAD+) (phosphorylating) activity"/>
    <property type="evidence" value="ECO:0007669"/>
    <property type="project" value="UniProtKB-UniRule"/>
</dbReference>
<organism evidence="14">
    <name type="scientific">Fervidicoccus fontis</name>
    <dbReference type="NCBI Taxonomy" id="683846"/>
    <lineage>
        <taxon>Archaea</taxon>
        <taxon>Thermoproteota</taxon>
        <taxon>Thermoprotei</taxon>
        <taxon>Fervidicoccales</taxon>
        <taxon>Fervidicoccaceae</taxon>
        <taxon>Fervidicoccus</taxon>
    </lineage>
</organism>
<dbReference type="GO" id="GO:0051287">
    <property type="term" value="F:NAD binding"/>
    <property type="evidence" value="ECO:0007669"/>
    <property type="project" value="UniProtKB-UniRule"/>
</dbReference>
<evidence type="ECO:0000259" key="13">
    <source>
        <dbReference type="SMART" id="SM00846"/>
    </source>
</evidence>
<dbReference type="EC" id="1.2.1.59" evidence="10 12"/>
<dbReference type="PROSITE" id="PS00071">
    <property type="entry name" value="GAPDH"/>
    <property type="match status" value="1"/>
</dbReference>
<comment type="catalytic activity">
    <reaction evidence="8 10 12">
        <text>D-glyceraldehyde 3-phosphate + phosphate + NADP(+) = (2R)-3-phospho-glyceroyl phosphate + NADPH + H(+)</text>
        <dbReference type="Rhea" id="RHEA:10296"/>
        <dbReference type="ChEBI" id="CHEBI:15378"/>
        <dbReference type="ChEBI" id="CHEBI:43474"/>
        <dbReference type="ChEBI" id="CHEBI:57604"/>
        <dbReference type="ChEBI" id="CHEBI:57783"/>
        <dbReference type="ChEBI" id="CHEBI:58349"/>
        <dbReference type="ChEBI" id="CHEBI:59776"/>
        <dbReference type="EC" id="1.2.1.59"/>
    </reaction>
</comment>
<dbReference type="InterPro" id="IPR036291">
    <property type="entry name" value="NAD(P)-bd_dom_sf"/>
</dbReference>
<comment type="similarity">
    <text evidence="2 10 12">Belongs to the glyceraldehyde-3-phosphate dehydrogenase family.</text>
</comment>
<dbReference type="InterPro" id="IPR000846">
    <property type="entry name" value="DapB_N"/>
</dbReference>
<dbReference type="NCBIfam" id="TIGR01546">
    <property type="entry name" value="GAPDH-II_archae"/>
    <property type="match status" value="1"/>
</dbReference>
<evidence type="ECO:0000256" key="10">
    <source>
        <dbReference type="HAMAP-Rule" id="MF_00559"/>
    </source>
</evidence>
<evidence type="ECO:0000256" key="7">
    <source>
        <dbReference type="ARBA" id="ARBA00023152"/>
    </source>
</evidence>
<dbReference type="InterPro" id="IPR020830">
    <property type="entry name" value="GlycerAld_3-P_DH_AS"/>
</dbReference>
<dbReference type="Gene3D" id="3.30.360.10">
    <property type="entry name" value="Dihydrodipicolinate Reductase, domain 2"/>
    <property type="match status" value="1"/>
</dbReference>
<dbReference type="Gene3D" id="3.40.50.720">
    <property type="entry name" value="NAD(P)-binding Rossmann-like Domain"/>
    <property type="match status" value="1"/>
</dbReference>
<evidence type="ECO:0000256" key="5">
    <source>
        <dbReference type="ARBA" id="ARBA00023002"/>
    </source>
</evidence>
<dbReference type="GO" id="GO:0008839">
    <property type="term" value="F:4-hydroxy-tetrahydrodipicolinate reductase"/>
    <property type="evidence" value="ECO:0007669"/>
    <property type="project" value="InterPro"/>
</dbReference>
<evidence type="ECO:0000256" key="1">
    <source>
        <dbReference type="ARBA" id="ARBA00004869"/>
    </source>
</evidence>
<dbReference type="CDD" id="cd02278">
    <property type="entry name" value="GAPDH_II_N"/>
    <property type="match status" value="1"/>
</dbReference>
<accession>A0A7J3ZLB2</accession>
<feature type="active site" description="Nucleophile" evidence="10 11">
    <location>
        <position position="140"/>
    </location>
</feature>
<dbReference type="InterPro" id="IPR006436">
    <property type="entry name" value="Glyceraldehyde-3-P_DH_2_arc"/>
</dbReference>
<evidence type="ECO:0000256" key="4">
    <source>
        <dbReference type="ARBA" id="ARBA00022857"/>
    </source>
</evidence>
<dbReference type="HAMAP" id="MF_00559">
    <property type="entry name" value="G3P_dehdrog_arch"/>
    <property type="match status" value="1"/>
</dbReference>
<dbReference type="SUPFAM" id="SSF51735">
    <property type="entry name" value="NAD(P)-binding Rossmann-fold domains"/>
    <property type="match status" value="1"/>
</dbReference>
<dbReference type="NCBIfam" id="NF003251">
    <property type="entry name" value="PRK04207.1"/>
    <property type="match status" value="1"/>
</dbReference>
<evidence type="ECO:0000256" key="3">
    <source>
        <dbReference type="ARBA" id="ARBA00011881"/>
    </source>
</evidence>
<dbReference type="Pfam" id="PF02800">
    <property type="entry name" value="Gp_dh_C"/>
    <property type="match status" value="1"/>
</dbReference>
<feature type="binding site" evidence="10">
    <location>
        <position position="110"/>
    </location>
    <ligand>
        <name>NAD(+)</name>
        <dbReference type="ChEBI" id="CHEBI:57540"/>
    </ligand>
</feature>
<feature type="binding site" evidence="10">
    <location>
        <begin position="139"/>
        <end position="141"/>
    </location>
    <ligand>
        <name>D-glyceraldehyde 3-phosphate</name>
        <dbReference type="ChEBI" id="CHEBI:59776"/>
    </ligand>
</feature>
<dbReference type="PIRSF" id="PIRSF000149">
    <property type="entry name" value="GAP_DH"/>
    <property type="match status" value="1"/>
</dbReference>
<keyword evidence="5 10" id="KW-0560">Oxidoreductase</keyword>
<evidence type="ECO:0000256" key="2">
    <source>
        <dbReference type="ARBA" id="ARBA00007406"/>
    </source>
</evidence>
<dbReference type="GO" id="GO:0006096">
    <property type="term" value="P:glycolytic process"/>
    <property type="evidence" value="ECO:0007669"/>
    <property type="project" value="UniProtKB-UniRule"/>
</dbReference>
<evidence type="ECO:0000313" key="14">
    <source>
        <dbReference type="EMBL" id="HHQ80891.1"/>
    </source>
</evidence>
<dbReference type="SUPFAM" id="SSF55347">
    <property type="entry name" value="Glyceraldehyde-3-phosphate dehydrogenase-like, C-terminal domain"/>
    <property type="match status" value="1"/>
</dbReference>
<comment type="pathway">
    <text evidence="1 10 12">Carbohydrate degradation; glycolysis; pyruvate from D-glyceraldehyde 3-phosphate: step 1/5.</text>
</comment>
<dbReference type="Pfam" id="PF01113">
    <property type="entry name" value="DapB_N"/>
    <property type="match status" value="1"/>
</dbReference>
<keyword evidence="7 10" id="KW-0324">Glycolysis</keyword>
<dbReference type="InterPro" id="IPR020831">
    <property type="entry name" value="GlycerAld/Erythrose_P_DH"/>
</dbReference>
<evidence type="ECO:0000256" key="11">
    <source>
        <dbReference type="PIRSR" id="PIRSR000149-1"/>
    </source>
</evidence>
<feature type="binding site" evidence="10">
    <location>
        <position position="168"/>
    </location>
    <ligand>
        <name>NAD(+)</name>
        <dbReference type="ChEBI" id="CHEBI:57540"/>
    </ligand>
</feature>
<comment type="subunit">
    <text evidence="3 10 12">Homotetramer.</text>
</comment>
<protein>
    <recommendedName>
        <fullName evidence="10 12">Glyceraldehyde-3-phosphate dehydrogenase</fullName>
        <shortName evidence="10">GAPDH</shortName>
        <ecNumber evidence="10 12">1.2.1.59</ecNumber>
    </recommendedName>
    <alternativeName>
        <fullName evidence="10">NAD(P)-dependent glyceraldehyde-3-phosphate dehydrogenase</fullName>
    </alternativeName>
</protein>
<evidence type="ECO:0000256" key="6">
    <source>
        <dbReference type="ARBA" id="ARBA00023027"/>
    </source>
</evidence>
<name>A0A7J3ZLB2_9CREN</name>
<feature type="domain" description="Glyceraldehyde 3-phosphate dehydrogenase NAD(P) binding" evidence="13">
    <location>
        <begin position="3"/>
        <end position="140"/>
    </location>
</feature>
<sequence length="344" mass="37649">MKVKVGVNGYGTIGKRVADAARMQSDIEVIGIVKTKPDYEALSAVRNGFDLYVVEESAKKFEEKEVRFKGTLNDLLSKVDVIVDATPGGVGKTYKQLYEKYGIKAIFQGGEDADVAEISYSTLCNHEEAYGRNSVRVVSCNTTGLLRLICTLDKHYGVKKVRAVIVRRGADPKEYTKGPINSIVLDPPKVPSHHAADVRTVVPHVNIITTAVAVPTTLMHMHYVSLELKTNVSKGEVLDSLASSPRTLLVSSEDTGIKGTGQLVELARDLGRRRYDIPELVIWEDTVTVVDGRELMLLQSVHQESIVVPENIDAIRAVAKLEKSADATIEKTDKALGLLRGRLA</sequence>
<dbReference type="InterPro" id="IPR020828">
    <property type="entry name" value="GlycerAld_3-P_DH_NAD(P)-bd"/>
</dbReference>
<evidence type="ECO:0000256" key="12">
    <source>
        <dbReference type="RuleBase" id="RU003388"/>
    </source>
</evidence>
<dbReference type="GO" id="GO:0005737">
    <property type="term" value="C:cytoplasm"/>
    <property type="evidence" value="ECO:0007669"/>
    <property type="project" value="UniProtKB-SubCell"/>
</dbReference>